<feature type="transmembrane region" description="Helical" evidence="1">
    <location>
        <begin position="6"/>
        <end position="32"/>
    </location>
</feature>
<evidence type="ECO:0000256" key="1">
    <source>
        <dbReference type="SAM" id="Phobius"/>
    </source>
</evidence>
<sequence length="213" mass="23637">MPASSFIDTFIAATISGISCGSLAVALLFFVARKYLSAYTGQKGKNLADKEDLHRLTEIVESVKTQNAAQLQALTHQFNVLLEEHKTSNQMRLAALDKRLEAHQKAFALWRKILPAANTDEIGKVVMECQEWWENNCLYLEPEARDAFSRAYHAAGIHRQLFQGRAAPADIIDNWKAISEAADILMRAVALPPLSSEIKQEMGDVPKINESGA</sequence>
<dbReference type="Proteomes" id="UP000622890">
    <property type="component" value="Unassembled WGS sequence"/>
</dbReference>
<proteinExistence type="predicted"/>
<keyword evidence="3" id="KW-1185">Reference proteome</keyword>
<keyword evidence="1" id="KW-0812">Transmembrane</keyword>
<keyword evidence="1" id="KW-0472">Membrane</keyword>
<reference evidence="2" key="1">
    <citation type="submission" date="2021-01" db="EMBL/GenBank/DDBJ databases">
        <title>Genome sequence of strain Noviherbaspirillum sp. DKR-6.</title>
        <authorList>
            <person name="Chaudhary D.K."/>
        </authorList>
    </citation>
    <scope>NUCLEOTIDE SEQUENCE</scope>
    <source>
        <strain evidence="2">DKR-6</strain>
    </source>
</reference>
<accession>A0A934SVF4</accession>
<gene>
    <name evidence="2" type="ORF">JJB74_16100</name>
</gene>
<evidence type="ECO:0000313" key="2">
    <source>
        <dbReference type="EMBL" id="MBK4736145.1"/>
    </source>
</evidence>
<protein>
    <submittedName>
        <fullName evidence="2">Uncharacterized protein</fullName>
    </submittedName>
</protein>
<dbReference type="EMBL" id="JAEPBG010000006">
    <property type="protein sequence ID" value="MBK4736145.1"/>
    <property type="molecule type" value="Genomic_DNA"/>
</dbReference>
<evidence type="ECO:0000313" key="3">
    <source>
        <dbReference type="Proteomes" id="UP000622890"/>
    </source>
</evidence>
<keyword evidence="1" id="KW-1133">Transmembrane helix</keyword>
<dbReference type="AlphaFoldDB" id="A0A934SVF4"/>
<name>A0A934SVF4_9BURK</name>
<organism evidence="2 3">
    <name type="scientific">Noviherbaspirillum pedocola</name>
    <dbReference type="NCBI Taxonomy" id="2801341"/>
    <lineage>
        <taxon>Bacteria</taxon>
        <taxon>Pseudomonadati</taxon>
        <taxon>Pseudomonadota</taxon>
        <taxon>Betaproteobacteria</taxon>
        <taxon>Burkholderiales</taxon>
        <taxon>Oxalobacteraceae</taxon>
        <taxon>Noviherbaspirillum</taxon>
    </lineage>
</organism>
<comment type="caution">
    <text evidence="2">The sequence shown here is derived from an EMBL/GenBank/DDBJ whole genome shotgun (WGS) entry which is preliminary data.</text>
</comment>
<dbReference type="RefSeq" id="WP_200593295.1">
    <property type="nucleotide sequence ID" value="NZ_JAEPBG010000006.1"/>
</dbReference>